<evidence type="ECO:0000313" key="2">
    <source>
        <dbReference type="Proteomes" id="UP000294588"/>
    </source>
</evidence>
<protein>
    <submittedName>
        <fullName evidence="1">NADH-quinone oxidoreductase subunit NuoF</fullName>
    </submittedName>
</protein>
<dbReference type="EMBL" id="SMOG01000004">
    <property type="protein sequence ID" value="TDF73676.1"/>
    <property type="molecule type" value="Genomic_DNA"/>
</dbReference>
<accession>A0AC61QK35</accession>
<organism evidence="1 2">
    <name type="scientific">Candidatus Syntrophosphaera thermopropionivorans</name>
    <dbReference type="NCBI Taxonomy" id="2593015"/>
    <lineage>
        <taxon>Bacteria</taxon>
        <taxon>Pseudomonadati</taxon>
        <taxon>Candidatus Cloacimonadota</taxon>
        <taxon>Candidatus Cloacimonadia</taxon>
        <taxon>Candidatus Cloacimonadales</taxon>
        <taxon>Candidatus Cloacimonadaceae</taxon>
        <taxon>Candidatus Syntrophosphaera</taxon>
    </lineage>
</organism>
<sequence>MSEIIVKVGLASCGRAAGAMEVYDKLKEYLEQNEGAYILKRTGCIGMCFEEPIVSLSGSEIGEITLGKVNAENVINLIEEYRKDIIPSSNIILSDKVEASCNDLFAYQQRIVLQNCGRIDPLSIEDYEASGGYQALRKALTLSPQEIINEVKISGLRGRGGAGFPTGLKWSFAASAKSDIKYIICNADEGDPGAFMDRSVLEGDPHRVLEGMIIGAYAIGAHKGYIYCRAEYPLAIEHLKMAIVSAREKNYLGDNILGTDFSFELSIKEGAGAFVCGEETALMQSIEGKRGMPSIRPPYPAESGLWGKPTNINNVETWANIPWIIKNGGEAFKAIGMEKSSGTKVFALAGKIAGSGLIEVPMGITLRDIIYKVGGGMKTEKPFKAVQLGGPSGGCIPADLLDIPVDYDSITATGAIMGSGGMVVMDSGTCMVDVARYFLNFTQNESCGKCTFCRIGTRRMLEILNRITEGKGELEDLDRLEELALNISKGSLCGLGQTAPNPVLTTLRYFKDEYLAHIVDKRCPAGVCTSLLHYYILPEKCIGCTLCARMCPVSCISGSLRQVHIIDQSRCTHCGNCYKACKFGAVTRE</sequence>
<keyword evidence="2" id="KW-1185">Reference proteome</keyword>
<dbReference type="Proteomes" id="UP000294588">
    <property type="component" value="Unassembled WGS sequence"/>
</dbReference>
<gene>
    <name evidence="1" type="ORF">E0946_02640</name>
</gene>
<reference evidence="1" key="1">
    <citation type="submission" date="2019-03" db="EMBL/GenBank/DDBJ databases">
        <title>Candidatus Syntrophosphaera thermopropionivorans: a novel player in syntrophic propionate oxidation during anaerobic digestion.</title>
        <authorList>
            <person name="Dyksma S."/>
        </authorList>
    </citation>
    <scope>NUCLEOTIDE SEQUENCE</scope>
    <source>
        <strain evidence="1">W5</strain>
    </source>
</reference>
<proteinExistence type="predicted"/>
<name>A0AC61QK35_9BACT</name>
<comment type="caution">
    <text evidence="1">The sequence shown here is derived from an EMBL/GenBank/DDBJ whole genome shotgun (WGS) entry which is preliminary data.</text>
</comment>
<evidence type="ECO:0000313" key="1">
    <source>
        <dbReference type="EMBL" id="TDF73676.1"/>
    </source>
</evidence>